<reference evidence="2 3" key="1">
    <citation type="submission" date="2018-05" db="EMBL/GenBank/DDBJ databases">
        <title>Genomic Encyclopedia of Archaeal and Bacterial Type Strains, Phase II (KMG-II): from individual species to whole genera.</title>
        <authorList>
            <person name="Goeker M."/>
        </authorList>
    </citation>
    <scope>NUCLEOTIDE SEQUENCE [LARGE SCALE GENOMIC DNA]</scope>
    <source>
        <strain evidence="2 3">DSM 22214</strain>
    </source>
</reference>
<gene>
    <name evidence="2" type="ORF">LV89_00404</name>
</gene>
<protein>
    <submittedName>
        <fullName evidence="2">Putative autotransporter adhesin-like protein</fullName>
    </submittedName>
</protein>
<comment type="caution">
    <text evidence="2">The sequence shown here is derived from an EMBL/GenBank/DDBJ whole genome shotgun (WGS) entry which is preliminary data.</text>
</comment>
<dbReference type="Gene3D" id="2.160.20.120">
    <property type="match status" value="1"/>
</dbReference>
<dbReference type="AlphaFoldDB" id="A0A316EFH0"/>
<dbReference type="OrthoDB" id="942536at2"/>
<sequence>MKVLFNFLAIFFLTICFTDTYSQNSEEIRKVSNFKGIQISGGIDLYLRQGSTESVKVVADKDRMDKIITENEGGILKIYVESSKHWFDFEWKKAKEMRVYVTVKDLNALSATGGSDVYTENKLDLIKLELRATGGSDIRLTLDADELTCSTTGGSDVILAGTATVFKASSTGGSDLKASNLKTNFCSVSSTGGSDAYVWAEKEISISATGGSDVYHKGGARVVKSSSTGGSDIHKQ</sequence>
<evidence type="ECO:0000313" key="3">
    <source>
        <dbReference type="Proteomes" id="UP000245489"/>
    </source>
</evidence>
<feature type="domain" description="Putative auto-transporter adhesin head GIN" evidence="1">
    <location>
        <begin position="33"/>
        <end position="219"/>
    </location>
</feature>
<dbReference type="RefSeq" id="WP_109741193.1">
    <property type="nucleotide sequence ID" value="NZ_QGGO01000002.1"/>
</dbReference>
<dbReference type="EMBL" id="QGGO01000002">
    <property type="protein sequence ID" value="PWK28851.1"/>
    <property type="molecule type" value="Genomic_DNA"/>
</dbReference>
<name>A0A316EFH0_9BACT</name>
<proteinExistence type="predicted"/>
<dbReference type="Pfam" id="PF10988">
    <property type="entry name" value="DUF2807"/>
    <property type="match status" value="1"/>
</dbReference>
<organism evidence="2 3">
    <name type="scientific">Arcicella aurantiaca</name>
    <dbReference type="NCBI Taxonomy" id="591202"/>
    <lineage>
        <taxon>Bacteria</taxon>
        <taxon>Pseudomonadati</taxon>
        <taxon>Bacteroidota</taxon>
        <taxon>Cytophagia</taxon>
        <taxon>Cytophagales</taxon>
        <taxon>Flectobacillaceae</taxon>
        <taxon>Arcicella</taxon>
    </lineage>
</organism>
<dbReference type="Proteomes" id="UP000245489">
    <property type="component" value="Unassembled WGS sequence"/>
</dbReference>
<keyword evidence="3" id="KW-1185">Reference proteome</keyword>
<dbReference type="InterPro" id="IPR021255">
    <property type="entry name" value="DUF2807"/>
</dbReference>
<accession>A0A316EFH0</accession>
<evidence type="ECO:0000259" key="1">
    <source>
        <dbReference type="Pfam" id="PF10988"/>
    </source>
</evidence>
<evidence type="ECO:0000313" key="2">
    <source>
        <dbReference type="EMBL" id="PWK28851.1"/>
    </source>
</evidence>